<gene>
    <name evidence="3" type="ORF">DGAL_LOCUS16089</name>
</gene>
<name>A0A8J2S3S9_9CRUS</name>
<comment type="caution">
    <text evidence="3">The sequence shown here is derived from an EMBL/GenBank/DDBJ whole genome shotgun (WGS) entry which is preliminary data.</text>
</comment>
<dbReference type="PANTHER" id="PTHR15243:SF0">
    <property type="entry name" value="SERINE_THREONINE-PROTEIN KINASE 19"/>
    <property type="match status" value="1"/>
</dbReference>
<dbReference type="PANTHER" id="PTHR15243">
    <property type="entry name" value="SERINE/THREONINE-PROTEIN KINASE 19"/>
    <property type="match status" value="1"/>
</dbReference>
<dbReference type="PROSITE" id="PS51203">
    <property type="entry name" value="CS"/>
    <property type="match status" value="1"/>
</dbReference>
<organism evidence="3 4">
    <name type="scientific">Daphnia galeata</name>
    <dbReference type="NCBI Taxonomy" id="27404"/>
    <lineage>
        <taxon>Eukaryota</taxon>
        <taxon>Metazoa</taxon>
        <taxon>Ecdysozoa</taxon>
        <taxon>Arthropoda</taxon>
        <taxon>Crustacea</taxon>
        <taxon>Branchiopoda</taxon>
        <taxon>Diplostraca</taxon>
        <taxon>Cladocera</taxon>
        <taxon>Anomopoda</taxon>
        <taxon>Daphniidae</taxon>
        <taxon>Daphnia</taxon>
    </lineage>
</organism>
<dbReference type="Gene3D" id="2.60.40.790">
    <property type="match status" value="1"/>
</dbReference>
<dbReference type="SUPFAM" id="SSF49764">
    <property type="entry name" value="HSP20-like chaperones"/>
    <property type="match status" value="1"/>
</dbReference>
<dbReference type="Pfam" id="PF10494">
    <property type="entry name" value="Stk19"/>
    <property type="match status" value="1"/>
</dbReference>
<evidence type="ECO:0000313" key="3">
    <source>
        <dbReference type="EMBL" id="CAH0112374.1"/>
    </source>
</evidence>
<dbReference type="InterPro" id="IPR018865">
    <property type="entry name" value="STK19-like"/>
</dbReference>
<evidence type="ECO:0000313" key="4">
    <source>
        <dbReference type="Proteomes" id="UP000789390"/>
    </source>
</evidence>
<dbReference type="AlphaFoldDB" id="A0A8J2S3S9"/>
<dbReference type="Pfam" id="PF04969">
    <property type="entry name" value="CS"/>
    <property type="match status" value="1"/>
</dbReference>
<dbReference type="CDD" id="cd06467">
    <property type="entry name" value="p23_NUDC_like"/>
    <property type="match status" value="1"/>
</dbReference>
<dbReference type="InterPro" id="IPR008978">
    <property type="entry name" value="HSP20-like_chaperone"/>
</dbReference>
<comment type="similarity">
    <text evidence="1">Belongs to the STK19 family.</text>
</comment>
<proteinExistence type="inferred from homology"/>
<dbReference type="InterPro" id="IPR007052">
    <property type="entry name" value="CS_dom"/>
</dbReference>
<accession>A0A8J2S3S9</accession>
<dbReference type="Proteomes" id="UP000789390">
    <property type="component" value="Unassembled WGS sequence"/>
</dbReference>
<reference evidence="3" key="1">
    <citation type="submission" date="2021-11" db="EMBL/GenBank/DDBJ databases">
        <authorList>
            <person name="Schell T."/>
        </authorList>
    </citation>
    <scope>NUCLEOTIDE SEQUENCE</scope>
    <source>
        <strain evidence="3">M5</strain>
    </source>
</reference>
<evidence type="ECO:0000259" key="2">
    <source>
        <dbReference type="PROSITE" id="PS51203"/>
    </source>
</evidence>
<dbReference type="GO" id="GO:0046579">
    <property type="term" value="P:positive regulation of Ras protein signal transduction"/>
    <property type="evidence" value="ECO:0007669"/>
    <property type="project" value="TreeGrafter"/>
</dbReference>
<protein>
    <recommendedName>
        <fullName evidence="2">CS domain-containing protein</fullName>
    </recommendedName>
</protein>
<feature type="domain" description="CS" evidence="2">
    <location>
        <begin position="360"/>
        <end position="451"/>
    </location>
</feature>
<evidence type="ECO:0000256" key="1">
    <source>
        <dbReference type="ARBA" id="ARBA00093458"/>
    </source>
</evidence>
<dbReference type="OrthoDB" id="10261701at2759"/>
<keyword evidence="4" id="KW-1185">Reference proteome</keyword>
<sequence length="496" mass="57471">MVVSGYDHGYDLRVYGLTFFMADDKTYRIDGIDMNKRKNVDCEITLKSSPVKQQCVVNNVCETEKILRELSRMFPEEQFLKRIPCVVMKHMIYSKISNRTVVDKEIDELTKNGVIRLFKLGSEEESLAVLFMDQYKEIIIRKCSDLSLTKKFISRILDKIKETTVEKEALIKAHFTEENIKILIHDCLLTVRTTNTYWFCFPGAGEFMKTYVKGRRSILGLVKKSKYQQILQNELELRNMKKTVQLGVYYHIHDIIGADLVTCTDFYQLQNESQKIGFPAGVANEVVQKMFLRYEKQSTYEKQAAILGNIASSEINIPSACQEVVVTDNAHIDVPKTVKSTSVENRKNERKDGSEIFNGDDRGIYRWSQTIRDIDVFIAVPKDIQRAKQLKVKIDSLRLTVEILQQHGSFLLVNQTFPHKVKPDECLWSLVGEHVQVNLEKKDEQWWDRLFSSDPPIDTKKIDTAVMASELSQEEHMKIEELMVNQEKRQQFPSVI</sequence>
<dbReference type="EMBL" id="CAKKLH010000325">
    <property type="protein sequence ID" value="CAH0112374.1"/>
    <property type="molecule type" value="Genomic_DNA"/>
</dbReference>